<comment type="caution">
    <text evidence="1">The sequence shown here is derived from an EMBL/GenBank/DDBJ whole genome shotgun (WGS) entry which is preliminary data.</text>
</comment>
<gene>
    <name evidence="1" type="ORF">V1517DRAFT_350612</name>
</gene>
<dbReference type="Proteomes" id="UP001489719">
    <property type="component" value="Unassembled WGS sequence"/>
</dbReference>
<evidence type="ECO:0000313" key="1">
    <source>
        <dbReference type="EMBL" id="KAK9325298.1"/>
    </source>
</evidence>
<dbReference type="EMBL" id="MU970041">
    <property type="protein sequence ID" value="KAK9325298.1"/>
    <property type="molecule type" value="Genomic_DNA"/>
</dbReference>
<name>A0ACC3TYM2_9ASCO</name>
<proteinExistence type="predicted"/>
<organism evidence="1 2">
    <name type="scientific">Lipomyces orientalis</name>
    <dbReference type="NCBI Taxonomy" id="1233043"/>
    <lineage>
        <taxon>Eukaryota</taxon>
        <taxon>Fungi</taxon>
        <taxon>Dikarya</taxon>
        <taxon>Ascomycota</taxon>
        <taxon>Saccharomycotina</taxon>
        <taxon>Lipomycetes</taxon>
        <taxon>Lipomycetales</taxon>
        <taxon>Lipomycetaceae</taxon>
        <taxon>Lipomyces</taxon>
    </lineage>
</organism>
<accession>A0ACC3TYM2</accession>
<protein>
    <submittedName>
        <fullName evidence="1">Uncharacterized protein</fullName>
    </submittedName>
</protein>
<keyword evidence="2" id="KW-1185">Reference proteome</keyword>
<sequence>MGLDAAESRTSRSISYAAAQGHSMGHAISEKLGTEVPEAASASEPESMVMPESPDITDHFNFCRSLYTALINEYPPPTLINWGKVFTDSVIGIDEYLRRLRSHQYALIMDGFDPNGHHMAVFGADKKCWPKQPDSPAFVNIPIFPEPSEAFTFNRRRWLNSGNMIGPVSVLRHLYDRANHIKSDQLYIAEIFGQQDLNMTVDYQSELFQTMTFSHTNIMFLEDDVFTFPRKSPSQRRMSAVNKISSAVPPVLHFNGPKEAMHEWWPKMWGAREWSERIYRSGGAYTTDAEFLYWHDLCGNADVNEPPEYKDAE</sequence>
<reference evidence="2" key="1">
    <citation type="journal article" date="2024" name="Front. Bioeng. Biotechnol.">
        <title>Genome-scale model development and genomic sequencing of the oleaginous clade Lipomyces.</title>
        <authorList>
            <person name="Czajka J.J."/>
            <person name="Han Y."/>
            <person name="Kim J."/>
            <person name="Mondo S.J."/>
            <person name="Hofstad B.A."/>
            <person name="Robles A."/>
            <person name="Haridas S."/>
            <person name="Riley R."/>
            <person name="LaButti K."/>
            <person name="Pangilinan J."/>
            <person name="Andreopoulos W."/>
            <person name="Lipzen A."/>
            <person name="Yan J."/>
            <person name="Wang M."/>
            <person name="Ng V."/>
            <person name="Grigoriev I.V."/>
            <person name="Spatafora J.W."/>
            <person name="Magnuson J.K."/>
            <person name="Baker S.E."/>
            <person name="Pomraning K.R."/>
        </authorList>
    </citation>
    <scope>NUCLEOTIDE SEQUENCE [LARGE SCALE GENOMIC DNA]</scope>
    <source>
        <strain evidence="2">CBS 10300</strain>
    </source>
</reference>
<evidence type="ECO:0000313" key="2">
    <source>
        <dbReference type="Proteomes" id="UP001489719"/>
    </source>
</evidence>